<reference evidence="1" key="1">
    <citation type="submission" date="2021-03" db="EMBL/GenBank/DDBJ databases">
        <authorList>
            <person name="Tagirdzhanova G."/>
        </authorList>
    </citation>
    <scope>NUCLEOTIDE SEQUENCE</scope>
</reference>
<keyword evidence="2" id="KW-1185">Reference proteome</keyword>
<accession>A0A8H3EK70</accession>
<dbReference type="Proteomes" id="UP000664534">
    <property type="component" value="Unassembled WGS sequence"/>
</dbReference>
<dbReference type="EMBL" id="CAJPDT010000003">
    <property type="protein sequence ID" value="CAF9906873.1"/>
    <property type="molecule type" value="Genomic_DNA"/>
</dbReference>
<proteinExistence type="predicted"/>
<protein>
    <submittedName>
        <fullName evidence="1">Uncharacterized protein</fullName>
    </submittedName>
</protein>
<organism evidence="1 2">
    <name type="scientific">Imshaugia aleurites</name>
    <dbReference type="NCBI Taxonomy" id="172621"/>
    <lineage>
        <taxon>Eukaryota</taxon>
        <taxon>Fungi</taxon>
        <taxon>Dikarya</taxon>
        <taxon>Ascomycota</taxon>
        <taxon>Pezizomycotina</taxon>
        <taxon>Lecanoromycetes</taxon>
        <taxon>OSLEUM clade</taxon>
        <taxon>Lecanoromycetidae</taxon>
        <taxon>Lecanorales</taxon>
        <taxon>Lecanorineae</taxon>
        <taxon>Parmeliaceae</taxon>
        <taxon>Imshaugia</taxon>
    </lineage>
</organism>
<evidence type="ECO:0000313" key="1">
    <source>
        <dbReference type="EMBL" id="CAF9906873.1"/>
    </source>
</evidence>
<comment type="caution">
    <text evidence="1">The sequence shown here is derived from an EMBL/GenBank/DDBJ whole genome shotgun (WGS) entry which is preliminary data.</text>
</comment>
<dbReference type="AlphaFoldDB" id="A0A8H3EK70"/>
<name>A0A8H3EK70_9LECA</name>
<evidence type="ECO:0000313" key="2">
    <source>
        <dbReference type="Proteomes" id="UP000664534"/>
    </source>
</evidence>
<sequence>MERLRPVGADFRTARDVFRLVATIKAILRDWEYDTASYIDGRLFILVKNAAQTLTDSIEAEEKAIANEQNLQQAIVEMPRAVIENGYKAAIRGGSLMPGGLLAASQLDEPEID</sequence>
<gene>
    <name evidence="1" type="ORF">IMSHALPRED_005379</name>
</gene>
<dbReference type="OrthoDB" id="191139at2759"/>